<dbReference type="AlphaFoldDB" id="A0AAV2PN69"/>
<gene>
    <name evidence="2" type="ORF">MNOR_LOCUS2571</name>
</gene>
<evidence type="ECO:0000256" key="1">
    <source>
        <dbReference type="SAM" id="Phobius"/>
    </source>
</evidence>
<protein>
    <submittedName>
        <fullName evidence="2">Uncharacterized protein</fullName>
    </submittedName>
</protein>
<feature type="transmembrane region" description="Helical" evidence="1">
    <location>
        <begin position="45"/>
        <end position="67"/>
    </location>
</feature>
<dbReference type="EMBL" id="CAXKWB010000800">
    <property type="protein sequence ID" value="CAL4062272.1"/>
    <property type="molecule type" value="Genomic_DNA"/>
</dbReference>
<name>A0AAV2PN69_MEGNR</name>
<proteinExistence type="predicted"/>
<keyword evidence="3" id="KW-1185">Reference proteome</keyword>
<reference evidence="2 3" key="1">
    <citation type="submission" date="2024-05" db="EMBL/GenBank/DDBJ databases">
        <authorList>
            <person name="Wallberg A."/>
        </authorList>
    </citation>
    <scope>NUCLEOTIDE SEQUENCE [LARGE SCALE GENOMIC DNA]</scope>
</reference>
<keyword evidence="1" id="KW-0812">Transmembrane</keyword>
<comment type="caution">
    <text evidence="2">The sequence shown here is derived from an EMBL/GenBank/DDBJ whole genome shotgun (WGS) entry which is preliminary data.</text>
</comment>
<keyword evidence="1" id="KW-1133">Transmembrane helix</keyword>
<accession>A0AAV2PN69</accession>
<sequence length="146" mass="16771">MYKNPKNLKCIFHMEQIFPCGNYVCLALLQQASIRLLRLPNTKEVLVTSCNIVILCILTLRIAAFQVKFVWKRFLGWELFISCIVAAGTRLMTLLSTAGEVLLATFSEIHFFLELGKIGFMHIYVHFPGPIPAPWYFQTLIFIPVF</sequence>
<keyword evidence="1" id="KW-0472">Membrane</keyword>
<dbReference type="Proteomes" id="UP001497623">
    <property type="component" value="Unassembled WGS sequence"/>
</dbReference>
<evidence type="ECO:0000313" key="3">
    <source>
        <dbReference type="Proteomes" id="UP001497623"/>
    </source>
</evidence>
<evidence type="ECO:0000313" key="2">
    <source>
        <dbReference type="EMBL" id="CAL4062272.1"/>
    </source>
</evidence>
<organism evidence="2 3">
    <name type="scientific">Meganyctiphanes norvegica</name>
    <name type="common">Northern krill</name>
    <name type="synonym">Thysanopoda norvegica</name>
    <dbReference type="NCBI Taxonomy" id="48144"/>
    <lineage>
        <taxon>Eukaryota</taxon>
        <taxon>Metazoa</taxon>
        <taxon>Ecdysozoa</taxon>
        <taxon>Arthropoda</taxon>
        <taxon>Crustacea</taxon>
        <taxon>Multicrustacea</taxon>
        <taxon>Malacostraca</taxon>
        <taxon>Eumalacostraca</taxon>
        <taxon>Eucarida</taxon>
        <taxon>Euphausiacea</taxon>
        <taxon>Euphausiidae</taxon>
        <taxon>Meganyctiphanes</taxon>
    </lineage>
</organism>